<proteinExistence type="predicted"/>
<dbReference type="AlphaFoldDB" id="A0A319EYH3"/>
<reference evidence="1 2" key="1">
    <citation type="submission" date="2018-02" db="EMBL/GenBank/DDBJ databases">
        <title>The genomes of Aspergillus section Nigri reveals drivers in fungal speciation.</title>
        <authorList>
            <consortium name="DOE Joint Genome Institute"/>
            <person name="Vesth T.C."/>
            <person name="Nybo J."/>
            <person name="Theobald S."/>
            <person name="Brandl J."/>
            <person name="Frisvad J.C."/>
            <person name="Nielsen K.F."/>
            <person name="Lyhne E.K."/>
            <person name="Kogle M.E."/>
            <person name="Kuo A."/>
            <person name="Riley R."/>
            <person name="Clum A."/>
            <person name="Nolan M."/>
            <person name="Lipzen A."/>
            <person name="Salamov A."/>
            <person name="Henrissat B."/>
            <person name="Wiebenga A."/>
            <person name="De vries R.P."/>
            <person name="Grigoriev I.V."/>
            <person name="Mortensen U.H."/>
            <person name="Andersen M.R."/>
            <person name="Baker S.E."/>
        </authorList>
    </citation>
    <scope>NUCLEOTIDE SEQUENCE [LARGE SCALE GENOMIC DNA]</scope>
    <source>
        <strain evidence="1 2">CBS 707.79</strain>
    </source>
</reference>
<sequence>MSTSTTGEGVRWSANEVARYKLRLQVSPLSASVHTLGGRPSRNADLRLFHFPSVRILILCIRGPELAEFLPSTVNPCVTDPVASTASQKATEVTHHLRPCTSCPSCIHHAFVSDWYWPLSSRIWSEAMRVPGVSDHGRSMAIAPCTVESAADKLVQLIR</sequence>
<keyword evidence="2" id="KW-1185">Reference proteome</keyword>
<gene>
    <name evidence="1" type="ORF">BO71DRAFT_427552</name>
</gene>
<evidence type="ECO:0000313" key="1">
    <source>
        <dbReference type="EMBL" id="PYH96912.1"/>
    </source>
</evidence>
<name>A0A319EYH3_9EURO</name>
<protein>
    <submittedName>
        <fullName evidence="1">Uncharacterized protein</fullName>
    </submittedName>
</protein>
<dbReference type="EMBL" id="KZ825831">
    <property type="protein sequence ID" value="PYH96912.1"/>
    <property type="molecule type" value="Genomic_DNA"/>
</dbReference>
<dbReference type="VEuPathDB" id="FungiDB:BO71DRAFT_427552"/>
<accession>A0A319EYH3</accession>
<evidence type="ECO:0000313" key="2">
    <source>
        <dbReference type="Proteomes" id="UP000247810"/>
    </source>
</evidence>
<organism evidence="1 2">
    <name type="scientific">Aspergillus ellipticus CBS 707.79</name>
    <dbReference type="NCBI Taxonomy" id="1448320"/>
    <lineage>
        <taxon>Eukaryota</taxon>
        <taxon>Fungi</taxon>
        <taxon>Dikarya</taxon>
        <taxon>Ascomycota</taxon>
        <taxon>Pezizomycotina</taxon>
        <taxon>Eurotiomycetes</taxon>
        <taxon>Eurotiomycetidae</taxon>
        <taxon>Eurotiales</taxon>
        <taxon>Aspergillaceae</taxon>
        <taxon>Aspergillus</taxon>
        <taxon>Aspergillus subgen. Circumdati</taxon>
    </lineage>
</organism>
<dbReference type="Proteomes" id="UP000247810">
    <property type="component" value="Unassembled WGS sequence"/>
</dbReference>